<dbReference type="STRING" id="796620.VIBC2010_15294"/>
<dbReference type="NCBIfam" id="TIGR00997">
    <property type="entry name" value="ispZ"/>
    <property type="match status" value="1"/>
</dbReference>
<dbReference type="PANTHER" id="PTHR36917:SF1">
    <property type="entry name" value="INNER MEMBRANE-SPANNING PROTEIN YCIB"/>
    <property type="match status" value="1"/>
</dbReference>
<protein>
    <recommendedName>
        <fullName evidence="5">Inner membrane-spanning protein YciB</fullName>
    </recommendedName>
</protein>
<keyword evidence="7" id="KW-1185">Reference proteome</keyword>
<dbReference type="GO" id="GO:0005886">
    <property type="term" value="C:plasma membrane"/>
    <property type="evidence" value="ECO:0007669"/>
    <property type="project" value="UniProtKB-SubCell"/>
</dbReference>
<feature type="transmembrane region" description="Helical" evidence="5">
    <location>
        <begin position="74"/>
        <end position="96"/>
    </location>
</feature>
<comment type="subcellular location">
    <subcellularLocation>
        <location evidence="5">Cell inner membrane</location>
        <topology evidence="5">Multi-pass membrane protein</topology>
    </subcellularLocation>
</comment>
<reference evidence="6 7" key="1">
    <citation type="journal article" date="2012" name="Int. J. Syst. Evol. Microbiol.">
        <title>Vibrio caribbeanicus sp. nov., isolated from the marine sponge Scleritoderma cyanea.</title>
        <authorList>
            <person name="Hoffmann M."/>
            <person name="Monday S.R."/>
            <person name="Allard M.W."/>
            <person name="Strain E.A."/>
            <person name="Whittaker P."/>
            <person name="Naum M."/>
            <person name="McCarthy P.J."/>
            <person name="Lopez J.V."/>
            <person name="Fischer M."/>
            <person name="Brown E.W."/>
        </authorList>
    </citation>
    <scope>NUCLEOTIDE SEQUENCE [LARGE SCALE GENOMIC DNA]</scope>
    <source>
        <strain evidence="6 7">ATCC BAA-2122</strain>
    </source>
</reference>
<evidence type="ECO:0000256" key="4">
    <source>
        <dbReference type="ARBA" id="ARBA00023136"/>
    </source>
</evidence>
<evidence type="ECO:0000256" key="1">
    <source>
        <dbReference type="ARBA" id="ARBA00022475"/>
    </source>
</evidence>
<accession>E3BNJ3</accession>
<feature type="transmembrane region" description="Helical" evidence="5">
    <location>
        <begin position="117"/>
        <end position="138"/>
    </location>
</feature>
<dbReference type="Pfam" id="PF04279">
    <property type="entry name" value="IspA"/>
    <property type="match status" value="1"/>
</dbReference>
<dbReference type="NCBIfam" id="NF001324">
    <property type="entry name" value="PRK00259.1-2"/>
    <property type="match status" value="1"/>
</dbReference>
<dbReference type="HAMAP" id="MF_00189">
    <property type="entry name" value="YciB"/>
    <property type="match status" value="1"/>
</dbReference>
<feature type="transmembrane region" description="Helical" evidence="5">
    <location>
        <begin position="50"/>
        <end position="68"/>
    </location>
</feature>
<name>E3BNJ3_9VIBR</name>
<dbReference type="RefSeq" id="WP_009602770.1">
    <property type="nucleotide sequence ID" value="NZ_AEIU01000096.1"/>
</dbReference>
<evidence type="ECO:0000313" key="6">
    <source>
        <dbReference type="EMBL" id="EFP95412.1"/>
    </source>
</evidence>
<keyword evidence="3 5" id="KW-1133">Transmembrane helix</keyword>
<feature type="transmembrane region" description="Helical" evidence="5">
    <location>
        <begin position="150"/>
        <end position="169"/>
    </location>
</feature>
<keyword evidence="1 5" id="KW-1003">Cell membrane</keyword>
<dbReference type="InterPro" id="IPR006008">
    <property type="entry name" value="YciB"/>
</dbReference>
<dbReference type="eggNOG" id="COG2917">
    <property type="taxonomic scope" value="Bacteria"/>
</dbReference>
<feature type="transmembrane region" description="Helical" evidence="5">
    <location>
        <begin position="22"/>
        <end position="43"/>
    </location>
</feature>
<comment type="caution">
    <text evidence="6">The sequence shown here is derived from an EMBL/GenBank/DDBJ whole genome shotgun (WGS) entry which is preliminary data.</text>
</comment>
<dbReference type="OrthoDB" id="9788219at2"/>
<keyword evidence="5" id="KW-0997">Cell inner membrane</keyword>
<dbReference type="Proteomes" id="UP000002943">
    <property type="component" value="Unassembled WGS sequence"/>
</dbReference>
<comment type="function">
    <text evidence="5">Plays a role in cell envelope biogenesis, maintenance of cell envelope integrity and membrane homeostasis.</text>
</comment>
<evidence type="ECO:0000256" key="5">
    <source>
        <dbReference type="HAMAP-Rule" id="MF_00189"/>
    </source>
</evidence>
<sequence length="181" mass="20846">MKQFTDFIPLIVFFILYRFYDIYVATAALIIASAVQIAGLFIVNKKVEKLQLVTFCIVTIFGGLTILLHNDDFIKYKVTIVYSLFAVGLMVSQFLGKSPIKNMLRNEIDLPKRIWSHITWAWVSFFALCAIANLYVAFNMSLDIWVNFKVFGLLFATFCFTAITAFYGYKHMPKDNSEQKN</sequence>
<dbReference type="PANTHER" id="PTHR36917">
    <property type="entry name" value="INTRACELLULAR SEPTATION PROTEIN A-RELATED"/>
    <property type="match status" value="1"/>
</dbReference>
<organism evidence="6 7">
    <name type="scientific">Vibrio caribbeanicus ATCC BAA-2122</name>
    <dbReference type="NCBI Taxonomy" id="796620"/>
    <lineage>
        <taxon>Bacteria</taxon>
        <taxon>Pseudomonadati</taxon>
        <taxon>Pseudomonadota</taxon>
        <taxon>Gammaproteobacteria</taxon>
        <taxon>Vibrionales</taxon>
        <taxon>Vibrionaceae</taxon>
        <taxon>Vibrio</taxon>
    </lineage>
</organism>
<dbReference type="EMBL" id="AEIU01000096">
    <property type="protein sequence ID" value="EFP95412.1"/>
    <property type="molecule type" value="Genomic_DNA"/>
</dbReference>
<proteinExistence type="inferred from homology"/>
<evidence type="ECO:0000313" key="7">
    <source>
        <dbReference type="Proteomes" id="UP000002943"/>
    </source>
</evidence>
<evidence type="ECO:0000256" key="2">
    <source>
        <dbReference type="ARBA" id="ARBA00022692"/>
    </source>
</evidence>
<keyword evidence="2 5" id="KW-0812">Transmembrane</keyword>
<keyword evidence="4 5" id="KW-0472">Membrane</keyword>
<comment type="similarity">
    <text evidence="5">Belongs to the YciB family.</text>
</comment>
<gene>
    <name evidence="5" type="primary">yciB</name>
    <name evidence="6" type="ORF">VIBC2010_15294</name>
</gene>
<dbReference type="AlphaFoldDB" id="E3BNJ3"/>
<evidence type="ECO:0000256" key="3">
    <source>
        <dbReference type="ARBA" id="ARBA00022989"/>
    </source>
</evidence>